<protein>
    <submittedName>
        <fullName evidence="2">Uncharacterized protein</fullName>
    </submittedName>
</protein>
<reference evidence="2 3" key="1">
    <citation type="submission" date="2011-12" db="EMBL/GenBank/DDBJ databases">
        <title>The complete genome of Niastella koreensis GR20-10.</title>
        <authorList>
            <consortium name="US DOE Joint Genome Institute (JGI-PGF)"/>
            <person name="Lucas S."/>
            <person name="Han J."/>
            <person name="Lapidus A."/>
            <person name="Bruce D."/>
            <person name="Goodwin L."/>
            <person name="Pitluck S."/>
            <person name="Peters L."/>
            <person name="Kyrpides N."/>
            <person name="Mavromatis K."/>
            <person name="Ivanova N."/>
            <person name="Mikhailova N."/>
            <person name="Davenport K."/>
            <person name="Saunders E."/>
            <person name="Detter J.C."/>
            <person name="Tapia R."/>
            <person name="Han C."/>
            <person name="Land M."/>
            <person name="Hauser L."/>
            <person name="Markowitz V."/>
            <person name="Cheng J.-F."/>
            <person name="Hugenholtz P."/>
            <person name="Woyke T."/>
            <person name="Wu D."/>
            <person name="Tindall B."/>
            <person name="Pomrenke H."/>
            <person name="Brambilla E."/>
            <person name="Klenk H.-P."/>
            <person name="Eisen J.A."/>
        </authorList>
    </citation>
    <scope>NUCLEOTIDE SEQUENCE [LARGE SCALE GENOMIC DNA]</scope>
    <source>
        <strain evidence="3">DSM 17620 / KACC 11465 / NBRC 106392 / GR20-10</strain>
    </source>
</reference>
<dbReference type="STRING" id="700598.Niako_2943"/>
<evidence type="ECO:0000313" key="3">
    <source>
        <dbReference type="Proteomes" id="UP000005438"/>
    </source>
</evidence>
<dbReference type="KEGG" id="nko:Niako_2943"/>
<evidence type="ECO:0000313" key="2">
    <source>
        <dbReference type="EMBL" id="AEV99274.1"/>
    </source>
</evidence>
<dbReference type="EMBL" id="CP003178">
    <property type="protein sequence ID" value="AEV99274.1"/>
    <property type="molecule type" value="Genomic_DNA"/>
</dbReference>
<feature type="chain" id="PRO_5003517502" evidence="1">
    <location>
        <begin position="27"/>
        <end position="254"/>
    </location>
</feature>
<proteinExistence type="predicted"/>
<name>G8TBY1_NIAKG</name>
<gene>
    <name evidence="2" type="ordered locus">Niako_2943</name>
</gene>
<organism evidence="2 3">
    <name type="scientific">Niastella koreensis (strain DSM 17620 / KACC 11465 / NBRC 106392 / GR20-10)</name>
    <dbReference type="NCBI Taxonomy" id="700598"/>
    <lineage>
        <taxon>Bacteria</taxon>
        <taxon>Pseudomonadati</taxon>
        <taxon>Bacteroidota</taxon>
        <taxon>Chitinophagia</taxon>
        <taxon>Chitinophagales</taxon>
        <taxon>Chitinophagaceae</taxon>
        <taxon>Niastella</taxon>
    </lineage>
</organism>
<dbReference type="Proteomes" id="UP000005438">
    <property type="component" value="Chromosome"/>
</dbReference>
<dbReference type="Gene3D" id="2.50.20.10">
    <property type="entry name" value="Lipoprotein localisation LolA/LolB/LppX"/>
    <property type="match status" value="1"/>
</dbReference>
<dbReference type="HOGENOM" id="CLU_1093405_0_0_10"/>
<sequence length="254" mass="28660">MKKWFNMNKIFVLLLAGCFVATASDAADSTNAVKQFMQQVQQAYRSANFLSFHVLYRYANKNQPDNYIDTMSGDVAMNRNHVRFLLEDVETVTNDQYTIQVHKGEKLIYLTTPTQSQLADPVAALDSALGNFEGLRTRVTRTGGVATLNMAFPPGQAYKNVTMTINEQTGYLQKVVYDMYTEGLVDKDQMVDGGNGGPYQPEGRVEIVFSQYCQGQFTEELFSGSPYFTRLGQGKYQPTEKYKDYQIFLASPKL</sequence>
<dbReference type="AlphaFoldDB" id="G8TBY1"/>
<keyword evidence="1" id="KW-0732">Signal</keyword>
<evidence type="ECO:0000256" key="1">
    <source>
        <dbReference type="SAM" id="SignalP"/>
    </source>
</evidence>
<accession>G8TBY1</accession>
<feature type="signal peptide" evidence="1">
    <location>
        <begin position="1"/>
        <end position="26"/>
    </location>
</feature>